<evidence type="ECO:0000313" key="2">
    <source>
        <dbReference type="Proteomes" id="UP000199403"/>
    </source>
</evidence>
<reference evidence="2" key="1">
    <citation type="submission" date="2016-10" db="EMBL/GenBank/DDBJ databases">
        <authorList>
            <person name="Varghese N."/>
            <person name="Submissions S."/>
        </authorList>
    </citation>
    <scope>NUCLEOTIDE SEQUENCE [LARGE SCALE GENOMIC DNA]</scope>
    <source>
        <strain evidence="2">IBRC-M 10761</strain>
    </source>
</reference>
<dbReference type="EMBL" id="FNZH01000001">
    <property type="protein sequence ID" value="SEI90664.1"/>
    <property type="molecule type" value="Genomic_DNA"/>
</dbReference>
<keyword evidence="2" id="KW-1185">Reference proteome</keyword>
<protein>
    <submittedName>
        <fullName evidence="1">Uncharacterized protein</fullName>
    </submittedName>
</protein>
<gene>
    <name evidence="1" type="ORF">SAMN05192553_101790</name>
</gene>
<accession>A0A1H6UIX6</accession>
<dbReference type="Proteomes" id="UP000199403">
    <property type="component" value="Unassembled WGS sequence"/>
</dbReference>
<dbReference type="STRING" id="1416801.SAMN05192553_101790"/>
<dbReference type="SUPFAM" id="SSF53756">
    <property type="entry name" value="UDP-Glycosyltransferase/glycogen phosphorylase"/>
    <property type="match status" value="1"/>
</dbReference>
<proteinExistence type="predicted"/>
<evidence type="ECO:0000313" key="1">
    <source>
        <dbReference type="EMBL" id="SEI90664.1"/>
    </source>
</evidence>
<dbReference type="AlphaFoldDB" id="A0A1H6UIX6"/>
<dbReference type="Gene3D" id="3.40.50.2000">
    <property type="entry name" value="Glycogen Phosphorylase B"/>
    <property type="match status" value="1"/>
</dbReference>
<organism evidence="1 2">
    <name type="scientific">Cyclobacterium xiamenense</name>
    <dbReference type="NCBI Taxonomy" id="1297121"/>
    <lineage>
        <taxon>Bacteria</taxon>
        <taxon>Pseudomonadati</taxon>
        <taxon>Bacteroidota</taxon>
        <taxon>Cytophagia</taxon>
        <taxon>Cytophagales</taxon>
        <taxon>Cyclobacteriaceae</taxon>
        <taxon>Cyclobacterium</taxon>
    </lineage>
</organism>
<name>A0A1H6UIX6_9BACT</name>
<sequence length="371" mass="42580">MRKKIPVAIASVLKPVDDSRMLHKLGFSMRETNKYHLNIIGFSSKKTPKIKNIRFIEIFSKSRMHPARILVSFPFLFHLFRIKPLLLIVTTFELLPAGMLGKWLLGYRLIYDVQENYRKNIRYNHSLPALIRPMAEALVWIAETTTRPFVDAHLLAEACYLREMPELKRALVLENKAVQPLGQVPPFKLARPTAPKLLITGTITEAYGTLDAVRWFSKLAELLPGARLEILGHCPLRGFAEQLRHEASSHPQIHLHLSANPVPGSWIEQRIQDADVLLLPYRLLPSIAAKIPTKLYEGIAQQKPLLISCNPVWKALMDSYPAGMEVDFLDRLDIAETWQRFTSMEFYQQPPGNEVSWEEEKKRFLAFLDTL</sequence>